<protein>
    <submittedName>
        <fullName evidence="1">Uncharacterized protein</fullName>
    </submittedName>
</protein>
<dbReference type="EMBL" id="ABCC02000001">
    <property type="protein sequence ID" value="EDP19591.1"/>
    <property type="molecule type" value="Genomic_DNA"/>
</dbReference>
<organism evidence="1 2">
    <name type="scientific">Enterocloster bolteae (strain ATCC BAA-613 / DSM 15670 / CCUG 46953 / JCM 12243 / WAL 16351)</name>
    <name type="common">Clostridium bolteae</name>
    <dbReference type="NCBI Taxonomy" id="411902"/>
    <lineage>
        <taxon>Bacteria</taxon>
        <taxon>Bacillati</taxon>
        <taxon>Bacillota</taxon>
        <taxon>Clostridia</taxon>
        <taxon>Lachnospirales</taxon>
        <taxon>Lachnospiraceae</taxon>
        <taxon>Enterocloster</taxon>
    </lineage>
</organism>
<dbReference type="PaxDb" id="411902-CLOBOL_00058"/>
<dbReference type="AlphaFoldDB" id="A8RG67"/>
<reference evidence="1 2" key="1">
    <citation type="submission" date="2007-08" db="EMBL/GenBank/DDBJ databases">
        <authorList>
            <person name="Fulton L."/>
            <person name="Clifton S."/>
            <person name="Fulton B."/>
            <person name="Xu J."/>
            <person name="Minx P."/>
            <person name="Pepin K.H."/>
            <person name="Johnson M."/>
            <person name="Thiruvilangam P."/>
            <person name="Bhonagiri V."/>
            <person name="Nash W.E."/>
            <person name="Mardis E.R."/>
            <person name="Wilson R.K."/>
        </authorList>
    </citation>
    <scope>NUCLEOTIDE SEQUENCE [LARGE SCALE GENOMIC DNA]</scope>
    <source>
        <strain evidence="2">ATCC BAA-613 / DSM 15670 / CCUG 46953 / JCM 12243 / WAL 16351</strain>
    </source>
</reference>
<reference evidence="1 2" key="2">
    <citation type="submission" date="2007-09" db="EMBL/GenBank/DDBJ databases">
        <title>Draft genome sequence of Clostridium bolteae (ATCC BAA-613).</title>
        <authorList>
            <person name="Sudarsanam P."/>
            <person name="Ley R."/>
            <person name="Guruge J."/>
            <person name="Turnbaugh P.J."/>
            <person name="Mahowald M."/>
            <person name="Liep D."/>
            <person name="Gordon J."/>
        </authorList>
    </citation>
    <scope>NUCLEOTIDE SEQUENCE [LARGE SCALE GENOMIC DNA]</scope>
    <source>
        <strain evidence="2">ATCC BAA-613 / DSM 15670 / CCUG 46953 / JCM 12243 / WAL 16351</strain>
    </source>
</reference>
<comment type="caution">
    <text evidence="1">The sequence shown here is derived from an EMBL/GenBank/DDBJ whole genome shotgun (WGS) entry which is preliminary data.</text>
</comment>
<name>A8RG67_ENTBW</name>
<dbReference type="HOGENOM" id="CLU_3214399_0_0_9"/>
<dbReference type="Proteomes" id="UP000005396">
    <property type="component" value="Unassembled WGS sequence"/>
</dbReference>
<accession>A8RG67</accession>
<gene>
    <name evidence="1" type="ORF">CLOBOL_00058</name>
</gene>
<evidence type="ECO:0000313" key="1">
    <source>
        <dbReference type="EMBL" id="EDP19591.1"/>
    </source>
</evidence>
<proteinExistence type="predicted"/>
<evidence type="ECO:0000313" key="2">
    <source>
        <dbReference type="Proteomes" id="UP000005396"/>
    </source>
</evidence>
<sequence>MTNYLLLSILKLSKRTKSKKGGTDHRKVIFRFPYNQMIIIENRE</sequence>